<evidence type="ECO:0000313" key="3">
    <source>
        <dbReference type="Proteomes" id="UP000250235"/>
    </source>
</evidence>
<dbReference type="EMBL" id="KQ998964">
    <property type="protein sequence ID" value="KZV42742.1"/>
    <property type="molecule type" value="Genomic_DNA"/>
</dbReference>
<dbReference type="Proteomes" id="UP000250235">
    <property type="component" value="Unassembled WGS sequence"/>
</dbReference>
<reference evidence="2 3" key="1">
    <citation type="journal article" date="2015" name="Proc. Natl. Acad. Sci. U.S.A.">
        <title>The resurrection genome of Boea hygrometrica: A blueprint for survival of dehydration.</title>
        <authorList>
            <person name="Xiao L."/>
            <person name="Yang G."/>
            <person name="Zhang L."/>
            <person name="Yang X."/>
            <person name="Zhao S."/>
            <person name="Ji Z."/>
            <person name="Zhou Q."/>
            <person name="Hu M."/>
            <person name="Wang Y."/>
            <person name="Chen M."/>
            <person name="Xu Y."/>
            <person name="Jin H."/>
            <person name="Xiao X."/>
            <person name="Hu G."/>
            <person name="Bao F."/>
            <person name="Hu Y."/>
            <person name="Wan P."/>
            <person name="Li L."/>
            <person name="Deng X."/>
            <person name="Kuang T."/>
            <person name="Xiang C."/>
            <person name="Zhu J.K."/>
            <person name="Oliver M.J."/>
            <person name="He Y."/>
        </authorList>
    </citation>
    <scope>NUCLEOTIDE SEQUENCE [LARGE SCALE GENOMIC DNA]</scope>
    <source>
        <strain evidence="3">cv. XS01</strain>
    </source>
</reference>
<keyword evidence="1" id="KW-0472">Membrane</keyword>
<gene>
    <name evidence="2" type="ORF">F511_32516</name>
</gene>
<feature type="transmembrane region" description="Helical" evidence="1">
    <location>
        <begin position="104"/>
        <end position="128"/>
    </location>
</feature>
<sequence>MLTWQEAAATLTWISDVGVLVARISRQRYRTLKRRHFGEQEPAVGLLARFLVATSCWLKRSVLSISCWSRYTFAVDESVALFYPAAGLGDQLSTDMMMCAMPRCLLLSVLGFDPMSLWGLVVLLPVLFSGNPGVAAGRGFNPAGGAPGGGFPGFAAGRGFDPAGGAQEVFRVS</sequence>
<organism evidence="2 3">
    <name type="scientific">Dorcoceras hygrometricum</name>
    <dbReference type="NCBI Taxonomy" id="472368"/>
    <lineage>
        <taxon>Eukaryota</taxon>
        <taxon>Viridiplantae</taxon>
        <taxon>Streptophyta</taxon>
        <taxon>Embryophyta</taxon>
        <taxon>Tracheophyta</taxon>
        <taxon>Spermatophyta</taxon>
        <taxon>Magnoliopsida</taxon>
        <taxon>eudicotyledons</taxon>
        <taxon>Gunneridae</taxon>
        <taxon>Pentapetalae</taxon>
        <taxon>asterids</taxon>
        <taxon>lamiids</taxon>
        <taxon>Lamiales</taxon>
        <taxon>Gesneriaceae</taxon>
        <taxon>Didymocarpoideae</taxon>
        <taxon>Trichosporeae</taxon>
        <taxon>Loxocarpinae</taxon>
        <taxon>Dorcoceras</taxon>
    </lineage>
</organism>
<keyword evidence="3" id="KW-1185">Reference proteome</keyword>
<accession>A0A2Z7C7K2</accession>
<name>A0A2Z7C7K2_9LAMI</name>
<keyword evidence="1" id="KW-0812">Transmembrane</keyword>
<evidence type="ECO:0000313" key="2">
    <source>
        <dbReference type="EMBL" id="KZV42742.1"/>
    </source>
</evidence>
<proteinExistence type="predicted"/>
<protein>
    <submittedName>
        <fullName evidence="2">Uncharacterized protein</fullName>
    </submittedName>
</protein>
<keyword evidence="1" id="KW-1133">Transmembrane helix</keyword>
<evidence type="ECO:0000256" key="1">
    <source>
        <dbReference type="SAM" id="Phobius"/>
    </source>
</evidence>
<dbReference type="AlphaFoldDB" id="A0A2Z7C7K2"/>